<dbReference type="Gene3D" id="1.20.58.1950">
    <property type="match status" value="1"/>
</dbReference>
<dbReference type="InterPro" id="IPR011608">
    <property type="entry name" value="PRD"/>
</dbReference>
<dbReference type="RefSeq" id="WP_120167183.1">
    <property type="nucleotide sequence ID" value="NZ_MCIB01000002.1"/>
</dbReference>
<dbReference type="Gene3D" id="2.30.24.10">
    <property type="entry name" value="CAT RNA-binding domain"/>
    <property type="match status" value="1"/>
</dbReference>
<keyword evidence="1" id="KW-0677">Repeat</keyword>
<dbReference type="InterPro" id="IPR004341">
    <property type="entry name" value="CAT_RNA-bd_dom"/>
</dbReference>
<feature type="domain" description="PRD" evidence="2">
    <location>
        <begin position="174"/>
        <end position="278"/>
    </location>
</feature>
<evidence type="ECO:0000313" key="4">
    <source>
        <dbReference type="Proteomes" id="UP000284177"/>
    </source>
</evidence>
<dbReference type="Proteomes" id="UP000284177">
    <property type="component" value="Unassembled WGS sequence"/>
</dbReference>
<dbReference type="SUPFAM" id="SSF63520">
    <property type="entry name" value="PTS-regulatory domain, PRD"/>
    <property type="match status" value="2"/>
</dbReference>
<dbReference type="NCBIfam" id="NF047357">
    <property type="entry name" value="antiterm_GlcT"/>
    <property type="match status" value="1"/>
</dbReference>
<reference evidence="3 4" key="1">
    <citation type="submission" date="2016-08" db="EMBL/GenBank/DDBJ databases">
        <title>Novel Firmicutes and Novel Genomes.</title>
        <authorList>
            <person name="Poppleton D.I."/>
            <person name="Gribaldo S."/>
        </authorList>
    </citation>
    <scope>NUCLEOTIDE SEQUENCE [LARGE SCALE GENOMIC DNA]</scope>
    <source>
        <strain evidence="3 4">CTT3</strain>
    </source>
</reference>
<dbReference type="Pfam" id="PF00874">
    <property type="entry name" value="PRD"/>
    <property type="match status" value="2"/>
</dbReference>
<feature type="domain" description="PRD" evidence="2">
    <location>
        <begin position="68"/>
        <end position="173"/>
    </location>
</feature>
<organism evidence="3 4">
    <name type="scientific">Thermohalobacter berrensis</name>
    <dbReference type="NCBI Taxonomy" id="99594"/>
    <lineage>
        <taxon>Bacteria</taxon>
        <taxon>Bacillati</taxon>
        <taxon>Bacillota</taxon>
        <taxon>Tissierellia</taxon>
        <taxon>Tissierellales</taxon>
        <taxon>Thermohalobacteraceae</taxon>
        <taxon>Thermohalobacter</taxon>
    </lineage>
</organism>
<dbReference type="AlphaFoldDB" id="A0A419T9M3"/>
<evidence type="ECO:0000313" key="3">
    <source>
        <dbReference type="EMBL" id="RKD34181.1"/>
    </source>
</evidence>
<dbReference type="PANTHER" id="PTHR30185:SF16">
    <property type="entry name" value="PROTEIN GLCT"/>
    <property type="match status" value="1"/>
</dbReference>
<dbReference type="Pfam" id="PF03123">
    <property type="entry name" value="CAT_RBD"/>
    <property type="match status" value="1"/>
</dbReference>
<name>A0A419T9M3_9FIRM</name>
<dbReference type="Gene3D" id="1.10.1790.10">
    <property type="entry name" value="PRD domain"/>
    <property type="match status" value="1"/>
</dbReference>
<keyword evidence="4" id="KW-1185">Reference proteome</keyword>
<dbReference type="InterPro" id="IPR036650">
    <property type="entry name" value="CAT_RNA-bd_dom_sf"/>
</dbReference>
<dbReference type="EMBL" id="MCIB01000002">
    <property type="protein sequence ID" value="RKD34181.1"/>
    <property type="molecule type" value="Genomic_DNA"/>
</dbReference>
<dbReference type="OrthoDB" id="9813552at2"/>
<accession>A0A419T9M3</accession>
<dbReference type="GO" id="GO:0003723">
    <property type="term" value="F:RNA binding"/>
    <property type="evidence" value="ECO:0007669"/>
    <property type="project" value="InterPro"/>
</dbReference>
<dbReference type="GO" id="GO:0006355">
    <property type="term" value="P:regulation of DNA-templated transcription"/>
    <property type="evidence" value="ECO:0007669"/>
    <property type="project" value="InterPro"/>
</dbReference>
<evidence type="ECO:0000256" key="1">
    <source>
        <dbReference type="ARBA" id="ARBA00022737"/>
    </source>
</evidence>
<sequence length="278" mass="32112">MENYKLKKILSNNVVLAEKDSDDYILVGKGIGFGKKKGEFLDNNKSIEKAFVPLEKAKSNSYNKILNDIDKEIVAVSEEIIAMASKRLEEELNPHIHIALADHINFALKRLEEGLEIVNPFLDETRHLYEEEFSISKDAAKLINERLGVKVPEGEIGFITLHIHSARKNRDVSSTLRYTKLIKELVNTVEKELNIKIPPDSLEYSRLVSHFKFAIERITTNQRIENVLLDKLKTDFYNYYSVANKIGEIIRYTLDTDVPDDEIGYITLHLYRLKKIYK</sequence>
<dbReference type="SMART" id="SM01061">
    <property type="entry name" value="CAT_RBD"/>
    <property type="match status" value="1"/>
</dbReference>
<gene>
    <name evidence="3" type="ORF">BET03_07780</name>
</gene>
<dbReference type="InterPro" id="IPR036634">
    <property type="entry name" value="PRD_sf"/>
</dbReference>
<dbReference type="InterPro" id="IPR050661">
    <property type="entry name" value="BglG_antiterminators"/>
</dbReference>
<dbReference type="PROSITE" id="PS51372">
    <property type="entry name" value="PRD_2"/>
    <property type="match status" value="2"/>
</dbReference>
<protein>
    <recommendedName>
        <fullName evidence="2">PRD domain-containing protein</fullName>
    </recommendedName>
</protein>
<dbReference type="SUPFAM" id="SSF50151">
    <property type="entry name" value="SacY-like RNA-binding domain"/>
    <property type="match status" value="1"/>
</dbReference>
<dbReference type="PANTHER" id="PTHR30185">
    <property type="entry name" value="CRYPTIC BETA-GLUCOSIDE BGL OPERON ANTITERMINATOR"/>
    <property type="match status" value="1"/>
</dbReference>
<evidence type="ECO:0000259" key="2">
    <source>
        <dbReference type="PROSITE" id="PS51372"/>
    </source>
</evidence>
<comment type="caution">
    <text evidence="3">The sequence shown here is derived from an EMBL/GenBank/DDBJ whole genome shotgun (WGS) entry which is preliminary data.</text>
</comment>
<dbReference type="Gene3D" id="1.20.890.100">
    <property type="match status" value="1"/>
</dbReference>
<proteinExistence type="predicted"/>